<evidence type="ECO:0000313" key="2">
    <source>
        <dbReference type="Proteomes" id="UP000504621"/>
    </source>
</evidence>
<gene>
    <name evidence="3" type="primary">LOC110410646</name>
</gene>
<proteinExistence type="predicted"/>
<organism evidence="2 3">
    <name type="scientific">Herrania umbratica</name>
    <dbReference type="NCBI Taxonomy" id="108875"/>
    <lineage>
        <taxon>Eukaryota</taxon>
        <taxon>Viridiplantae</taxon>
        <taxon>Streptophyta</taxon>
        <taxon>Embryophyta</taxon>
        <taxon>Tracheophyta</taxon>
        <taxon>Spermatophyta</taxon>
        <taxon>Magnoliopsida</taxon>
        <taxon>eudicotyledons</taxon>
        <taxon>Gunneridae</taxon>
        <taxon>Pentapetalae</taxon>
        <taxon>rosids</taxon>
        <taxon>malvids</taxon>
        <taxon>Malvales</taxon>
        <taxon>Malvaceae</taxon>
        <taxon>Byttnerioideae</taxon>
        <taxon>Herrania</taxon>
    </lineage>
</organism>
<evidence type="ECO:0000259" key="1">
    <source>
        <dbReference type="Pfam" id="PF03372"/>
    </source>
</evidence>
<keyword evidence="2" id="KW-1185">Reference proteome</keyword>
<dbReference type="AlphaFoldDB" id="A0A6J0ZNN1"/>
<dbReference type="Proteomes" id="UP000504621">
    <property type="component" value="Unplaced"/>
</dbReference>
<dbReference type="PANTHER" id="PTHR12121:SF36">
    <property type="entry name" value="ENDONUCLEASE_EXONUCLEASE_PHOSPHATASE DOMAIN-CONTAINING PROTEIN"/>
    <property type="match status" value="1"/>
</dbReference>
<reference evidence="3" key="1">
    <citation type="submission" date="2025-08" db="UniProtKB">
        <authorList>
            <consortium name="RefSeq"/>
        </authorList>
    </citation>
    <scope>IDENTIFICATION</scope>
    <source>
        <tissue evidence="3">Leaf</tissue>
    </source>
</reference>
<dbReference type="InterPro" id="IPR005135">
    <property type="entry name" value="Endo/exonuclease/phosphatase"/>
</dbReference>
<evidence type="ECO:0000313" key="3">
    <source>
        <dbReference type="RefSeq" id="XP_021276130.1"/>
    </source>
</evidence>
<protein>
    <submittedName>
        <fullName evidence="3">Uncharacterized protein LOC110410646 isoform X1</fullName>
    </submittedName>
</protein>
<dbReference type="Pfam" id="PF03372">
    <property type="entry name" value="Exo_endo_phos"/>
    <property type="match status" value="1"/>
</dbReference>
<dbReference type="CDD" id="cd09083">
    <property type="entry name" value="EEP-1"/>
    <property type="match status" value="1"/>
</dbReference>
<name>A0A6J0ZNN1_9ROSI</name>
<dbReference type="RefSeq" id="XP_021276130.1">
    <property type="nucleotide sequence ID" value="XM_021420455.1"/>
</dbReference>
<sequence>MSLSLTVMTFNLHEDQSEDSPDSWEKRRDLCISVITSYSPIILCTQQGVKTQLDYLQQGLPGLQFWQWGTLHLVLYVSCGFFPFQLCFPTSNKITCYDQFGVSRKGPQDTSDEHCTIFYDKEKVELIEGGTFWLSESPSVPGSTAWGSVVPCIATWATFQLKGVEPPGFSFQVVNTNMDEFSPRARRRSALLTWQHIASLPPSLPVVYCGGFNTPKESTTGRFLLGRSREHGVVGDMRDVWPNARVRKNVSLIRTYHGFKGDKQGALEFLKLIFRALCLCWDRQTQDLHIDWILFRGRSLIPVLCEVVNDNMDGYYPSSHYPIFAEFLLPRTVRLREPPTRTQEEN</sequence>
<dbReference type="PANTHER" id="PTHR12121">
    <property type="entry name" value="CARBON CATABOLITE REPRESSOR PROTEIN 4"/>
    <property type="match status" value="1"/>
</dbReference>
<dbReference type="GO" id="GO:0000175">
    <property type="term" value="F:3'-5'-RNA exonuclease activity"/>
    <property type="evidence" value="ECO:0007669"/>
    <property type="project" value="TreeGrafter"/>
</dbReference>
<feature type="domain" description="Endonuclease/exonuclease/phosphatase" evidence="1">
    <location>
        <begin position="8"/>
        <end position="312"/>
    </location>
</feature>
<dbReference type="SUPFAM" id="SSF56219">
    <property type="entry name" value="DNase I-like"/>
    <property type="match status" value="1"/>
</dbReference>
<dbReference type="OrthoDB" id="276515at2759"/>
<dbReference type="GeneID" id="110410646"/>
<dbReference type="Gene3D" id="3.60.10.10">
    <property type="entry name" value="Endonuclease/exonuclease/phosphatase"/>
    <property type="match status" value="2"/>
</dbReference>
<dbReference type="InterPro" id="IPR050410">
    <property type="entry name" value="CCR4/nocturin_mRNA_transcr"/>
</dbReference>
<accession>A0A6J0ZNN1</accession>
<dbReference type="FunFam" id="3.60.10.10:FF:000049">
    <property type="entry name" value="uncharacterized protein LOC103698197 isoform X2"/>
    <property type="match status" value="1"/>
</dbReference>
<dbReference type="InterPro" id="IPR036691">
    <property type="entry name" value="Endo/exonu/phosph_ase_sf"/>
</dbReference>